<feature type="domain" description="Outer membrane protein beta-barrel" evidence="3">
    <location>
        <begin position="38"/>
        <end position="170"/>
    </location>
</feature>
<evidence type="ECO:0000259" key="3">
    <source>
        <dbReference type="Pfam" id="PF13505"/>
    </source>
</evidence>
<protein>
    <submittedName>
        <fullName evidence="4">Porin family protein</fullName>
    </submittedName>
</protein>
<dbReference type="Proteomes" id="UP001169069">
    <property type="component" value="Unassembled WGS sequence"/>
</dbReference>
<dbReference type="InterPro" id="IPR027385">
    <property type="entry name" value="Beta-barrel_OMP"/>
</dbReference>
<proteinExistence type="predicted"/>
<feature type="chain" id="PRO_5047531747" evidence="2">
    <location>
        <begin position="22"/>
        <end position="232"/>
    </location>
</feature>
<accession>A0ABT7R0C5</accession>
<evidence type="ECO:0000256" key="2">
    <source>
        <dbReference type="SAM" id="SignalP"/>
    </source>
</evidence>
<comment type="caution">
    <text evidence="4">The sequence shown here is derived from an EMBL/GenBank/DDBJ whole genome shotgun (WGS) entry which is preliminary data.</text>
</comment>
<dbReference type="Pfam" id="PF13505">
    <property type="entry name" value="OMP_b-brl"/>
    <property type="match status" value="1"/>
</dbReference>
<dbReference type="EMBL" id="JAQIBD010000004">
    <property type="protein sequence ID" value="MDM5272515.1"/>
    <property type="molecule type" value="Genomic_DNA"/>
</dbReference>
<dbReference type="RefSeq" id="WP_289414333.1">
    <property type="nucleotide sequence ID" value="NZ_JAQIBD010000004.1"/>
</dbReference>
<evidence type="ECO:0000313" key="5">
    <source>
        <dbReference type="Proteomes" id="UP001169069"/>
    </source>
</evidence>
<keyword evidence="5" id="KW-1185">Reference proteome</keyword>
<dbReference type="SUPFAM" id="SSF56925">
    <property type="entry name" value="OMPA-like"/>
    <property type="match status" value="1"/>
</dbReference>
<dbReference type="Gene3D" id="2.40.160.20">
    <property type="match status" value="1"/>
</dbReference>
<reference evidence="4" key="1">
    <citation type="submission" date="2023-01" db="EMBL/GenBank/DDBJ databases">
        <title>Sulfurovum sp. zt1-1 genome assembly.</title>
        <authorList>
            <person name="Wang J."/>
        </authorList>
    </citation>
    <scope>NUCLEOTIDE SEQUENCE</scope>
    <source>
        <strain evidence="4">Zt1-1</strain>
    </source>
</reference>
<sequence length="232" mass="26214">MKTIIKAATLTTLLSISSVYAGGKMVAPAVSPVAEIKEADINPWYIGVGLVWANVTRDCYCYDLQGNIRDIVRTEDDNWGGIVRLGYDFNQYFGIEARYLNASVLDAFFNTEHYGLYLKPQIPLSERFNLYGLLGYGHTEVDTNCDGIHETFSHNGFSAGIGLEYDLSSKEDDYEHYKNSVNGVPEFDRPFDGHGDQEVEWGLWVDYQNLLHDQGPVKYRSNIVSFGVTYDF</sequence>
<dbReference type="InterPro" id="IPR011250">
    <property type="entry name" value="OMP/PagP_B-barrel"/>
</dbReference>
<organism evidence="4 5">
    <name type="scientific">Sulfurovum zhangzhouensis</name>
    <dbReference type="NCBI Taxonomy" id="3019067"/>
    <lineage>
        <taxon>Bacteria</taxon>
        <taxon>Pseudomonadati</taxon>
        <taxon>Campylobacterota</taxon>
        <taxon>Epsilonproteobacteria</taxon>
        <taxon>Campylobacterales</taxon>
        <taxon>Sulfurovaceae</taxon>
        <taxon>Sulfurovum</taxon>
    </lineage>
</organism>
<gene>
    <name evidence="4" type="ORF">PGH07_10020</name>
</gene>
<evidence type="ECO:0000256" key="1">
    <source>
        <dbReference type="ARBA" id="ARBA00022729"/>
    </source>
</evidence>
<feature type="signal peptide" evidence="2">
    <location>
        <begin position="1"/>
        <end position="21"/>
    </location>
</feature>
<name>A0ABT7R0C5_9BACT</name>
<evidence type="ECO:0000313" key="4">
    <source>
        <dbReference type="EMBL" id="MDM5272515.1"/>
    </source>
</evidence>
<keyword evidence="1 2" id="KW-0732">Signal</keyword>